<name>A0A177V2V4_9BASI</name>
<comment type="caution">
    <text evidence="2">The sequence shown here is derived from an EMBL/GenBank/DDBJ whole genome shotgun (WGS) entry which is preliminary data.</text>
</comment>
<reference evidence="2" key="2">
    <citation type="journal article" date="2019" name="IMA Fungus">
        <title>Genome sequencing and comparison of five Tilletia species to identify candidate genes for the detection of regulated species infecting wheat.</title>
        <authorList>
            <person name="Nguyen H.D.T."/>
            <person name="Sultana T."/>
            <person name="Kesanakurti P."/>
            <person name="Hambleton S."/>
        </authorList>
    </citation>
    <scope>NUCLEOTIDE SEQUENCE</scope>
    <source>
        <strain evidence="2">DAOMC 238032</strain>
    </source>
</reference>
<feature type="region of interest" description="Disordered" evidence="1">
    <location>
        <begin position="478"/>
        <end position="530"/>
    </location>
</feature>
<feature type="region of interest" description="Disordered" evidence="1">
    <location>
        <begin position="277"/>
        <end position="306"/>
    </location>
</feature>
<evidence type="ECO:0000313" key="2">
    <source>
        <dbReference type="EMBL" id="KAE8261018.1"/>
    </source>
</evidence>
<feature type="compositionally biased region" description="Polar residues" evidence="1">
    <location>
        <begin position="97"/>
        <end position="106"/>
    </location>
</feature>
<organism evidence="2 3">
    <name type="scientific">Tilletia caries</name>
    <name type="common">wheat bunt fungus</name>
    <dbReference type="NCBI Taxonomy" id="13290"/>
    <lineage>
        <taxon>Eukaryota</taxon>
        <taxon>Fungi</taxon>
        <taxon>Dikarya</taxon>
        <taxon>Basidiomycota</taxon>
        <taxon>Ustilaginomycotina</taxon>
        <taxon>Exobasidiomycetes</taxon>
        <taxon>Tilletiales</taxon>
        <taxon>Tilletiaceae</taxon>
        <taxon>Tilletia</taxon>
    </lineage>
</organism>
<feature type="region of interest" description="Disordered" evidence="1">
    <location>
        <begin position="1"/>
        <end position="123"/>
    </location>
</feature>
<feature type="region of interest" description="Disordered" evidence="1">
    <location>
        <begin position="155"/>
        <end position="174"/>
    </location>
</feature>
<sequence length="646" mass="68133">MSAPRGDSPHYSEDELLRMRQEQSDQTAARMQELIRQANLSNNPEAVESSDEVQRLALQPPTATSTQQTPFLTPHAGGQSASAASATQSQGAEQTTRSGSPLNQPSGADVGPRPAGSSGRPTGFAEVTHAVAERGHNVAGPAVAATGLAAAISDKAAGKRRRMESGPSNATRKEPRVVAPAQGMGHDVLRMLDDHTVDRMTTEQINPSGVTNDSAQPFAFVISPSMVKSMPETGKEQLLQVLLESMSKAAPADTVEGHSEAQQHTTIHRAASPRQLFSSLSAPPTHPTLPAQDMRRSATEPSSLTELSFVPSKTAGTQTRMPHVTIVNKMLAGVHVPLWHFTVEGVAAGFDKGQESSKAVLDKLGLDQELPTAKTRDADLSYGDMHAAMTNWCKVMERLALGKLEGIKQRQLLNDALAWGQTRDILFGKETARNHLTWPNVAAYIARLRENFYADAPGERVDPREWDTQLWAEVIEHRQTQLTIPGHGRGGRGQKSGEYGSSGGSKSDRRGGDKGQRSFQKGPASGGGGARAACIVCGRSRQDLEHDFATCARSPEGRKAHSKRQGPKGRLVRVADGASMCMQFNLNDGCTRQNCNVHECSICGASNHGATACKYASGGGGDSGGGGGAGGSGGAASNSGGGSGSH</sequence>
<feature type="compositionally biased region" description="Basic and acidic residues" evidence="1">
    <location>
        <begin position="7"/>
        <end position="23"/>
    </location>
</feature>
<evidence type="ECO:0008006" key="4">
    <source>
        <dbReference type="Google" id="ProtNLM"/>
    </source>
</evidence>
<dbReference type="EMBL" id="LWDD02000429">
    <property type="protein sequence ID" value="KAE8261018.1"/>
    <property type="molecule type" value="Genomic_DNA"/>
</dbReference>
<dbReference type="AlphaFoldDB" id="A0A177V2V4"/>
<evidence type="ECO:0000256" key="1">
    <source>
        <dbReference type="SAM" id="MobiDB-lite"/>
    </source>
</evidence>
<protein>
    <recommendedName>
        <fullName evidence="4">C3H1-type domain-containing protein</fullName>
    </recommendedName>
</protein>
<accession>A0A177V2V4</accession>
<reference evidence="2" key="1">
    <citation type="submission" date="2016-04" db="EMBL/GenBank/DDBJ databases">
        <authorList>
            <person name="Nguyen H.D."/>
            <person name="Kesanakurti P."/>
            <person name="Cullis J."/>
            <person name="Levesque C.A."/>
            <person name="Hambleton S."/>
        </authorList>
    </citation>
    <scope>NUCLEOTIDE SEQUENCE</scope>
    <source>
        <strain evidence="2">DAOMC 238032</strain>
    </source>
</reference>
<feature type="region of interest" description="Disordered" evidence="1">
    <location>
        <begin position="623"/>
        <end position="646"/>
    </location>
</feature>
<evidence type="ECO:0000313" key="3">
    <source>
        <dbReference type="Proteomes" id="UP000077671"/>
    </source>
</evidence>
<feature type="compositionally biased region" description="Low complexity" evidence="1">
    <location>
        <begin position="59"/>
        <end position="96"/>
    </location>
</feature>
<dbReference type="Proteomes" id="UP000077671">
    <property type="component" value="Unassembled WGS sequence"/>
</dbReference>
<gene>
    <name evidence="2" type="ORF">A4X03_0g3617</name>
</gene>
<proteinExistence type="predicted"/>
<feature type="compositionally biased region" description="Basic and acidic residues" evidence="1">
    <location>
        <begin position="506"/>
        <end position="516"/>
    </location>
</feature>